<keyword evidence="2" id="KW-0732">Signal</keyword>
<dbReference type="EMBL" id="MU866096">
    <property type="protein sequence ID" value="KAK4180669.1"/>
    <property type="molecule type" value="Genomic_DNA"/>
</dbReference>
<name>A0AAN7ABS0_9PEZI</name>
<dbReference type="AlphaFoldDB" id="A0AAN7ABS0"/>
<evidence type="ECO:0000256" key="2">
    <source>
        <dbReference type="SAM" id="SignalP"/>
    </source>
</evidence>
<sequence>MQTKNILLAAILAAAAMATGANPRQIQDENTTPSTTTTGSEDGNDLAEPSSSIFTESEAVVSDGAPETTSSTTAVGPTLTTATSPGATCGALVTSFYAAFPAPTGEYSTYLNSVVSKGDVCALVRSVPATVSSAAAAYETALGNYLSRPENLDSLVNVGSCLAATPSLVLAGANSVEVSFLAKATNLSKCRSAASGVGMKGAAFLAGVAAVVCAFGMA</sequence>
<proteinExistence type="predicted"/>
<keyword evidence="4" id="KW-1185">Reference proteome</keyword>
<evidence type="ECO:0000313" key="3">
    <source>
        <dbReference type="EMBL" id="KAK4180669.1"/>
    </source>
</evidence>
<reference evidence="3" key="1">
    <citation type="journal article" date="2023" name="Mol. Phylogenet. Evol.">
        <title>Genome-scale phylogeny and comparative genomics of the fungal order Sordariales.</title>
        <authorList>
            <person name="Hensen N."/>
            <person name="Bonometti L."/>
            <person name="Westerberg I."/>
            <person name="Brannstrom I.O."/>
            <person name="Guillou S."/>
            <person name="Cros-Aarteil S."/>
            <person name="Calhoun S."/>
            <person name="Haridas S."/>
            <person name="Kuo A."/>
            <person name="Mondo S."/>
            <person name="Pangilinan J."/>
            <person name="Riley R."/>
            <person name="LaButti K."/>
            <person name="Andreopoulos B."/>
            <person name="Lipzen A."/>
            <person name="Chen C."/>
            <person name="Yan M."/>
            <person name="Daum C."/>
            <person name="Ng V."/>
            <person name="Clum A."/>
            <person name="Steindorff A."/>
            <person name="Ohm R.A."/>
            <person name="Martin F."/>
            <person name="Silar P."/>
            <person name="Natvig D.O."/>
            <person name="Lalanne C."/>
            <person name="Gautier V."/>
            <person name="Ament-Velasquez S.L."/>
            <person name="Kruys A."/>
            <person name="Hutchinson M.I."/>
            <person name="Powell A.J."/>
            <person name="Barry K."/>
            <person name="Miller A.N."/>
            <person name="Grigoriev I.V."/>
            <person name="Debuchy R."/>
            <person name="Gladieux P."/>
            <person name="Hiltunen Thoren M."/>
            <person name="Johannesson H."/>
        </authorList>
    </citation>
    <scope>NUCLEOTIDE SEQUENCE</scope>
    <source>
        <strain evidence="3">CBS 892.96</strain>
    </source>
</reference>
<comment type="caution">
    <text evidence="3">The sequence shown here is derived from an EMBL/GenBank/DDBJ whole genome shotgun (WGS) entry which is preliminary data.</text>
</comment>
<evidence type="ECO:0000313" key="4">
    <source>
        <dbReference type="Proteomes" id="UP001302321"/>
    </source>
</evidence>
<organism evidence="3 4">
    <name type="scientific">Triangularia setosa</name>
    <dbReference type="NCBI Taxonomy" id="2587417"/>
    <lineage>
        <taxon>Eukaryota</taxon>
        <taxon>Fungi</taxon>
        <taxon>Dikarya</taxon>
        <taxon>Ascomycota</taxon>
        <taxon>Pezizomycotina</taxon>
        <taxon>Sordariomycetes</taxon>
        <taxon>Sordariomycetidae</taxon>
        <taxon>Sordariales</taxon>
        <taxon>Podosporaceae</taxon>
        <taxon>Triangularia</taxon>
    </lineage>
</organism>
<dbReference type="Proteomes" id="UP001302321">
    <property type="component" value="Unassembled WGS sequence"/>
</dbReference>
<reference evidence="3" key="2">
    <citation type="submission" date="2023-05" db="EMBL/GenBank/DDBJ databases">
        <authorList>
            <consortium name="Lawrence Berkeley National Laboratory"/>
            <person name="Steindorff A."/>
            <person name="Hensen N."/>
            <person name="Bonometti L."/>
            <person name="Westerberg I."/>
            <person name="Brannstrom I.O."/>
            <person name="Guillou S."/>
            <person name="Cros-Aarteil S."/>
            <person name="Calhoun S."/>
            <person name="Haridas S."/>
            <person name="Kuo A."/>
            <person name="Mondo S."/>
            <person name="Pangilinan J."/>
            <person name="Riley R."/>
            <person name="Labutti K."/>
            <person name="Andreopoulos B."/>
            <person name="Lipzen A."/>
            <person name="Chen C."/>
            <person name="Yanf M."/>
            <person name="Daum C."/>
            <person name="Ng V."/>
            <person name="Clum A."/>
            <person name="Ohm R."/>
            <person name="Martin F."/>
            <person name="Silar P."/>
            <person name="Natvig D."/>
            <person name="Lalanne C."/>
            <person name="Gautier V."/>
            <person name="Ament-Velasquez S.L."/>
            <person name="Kruys A."/>
            <person name="Hutchinson M.I."/>
            <person name="Powell A.J."/>
            <person name="Barry K."/>
            <person name="Miller A.N."/>
            <person name="Grigoriev I.V."/>
            <person name="Debuchy R."/>
            <person name="Gladieux P."/>
            <person name="Thoren M.H."/>
            <person name="Johannesson H."/>
        </authorList>
    </citation>
    <scope>NUCLEOTIDE SEQUENCE</scope>
    <source>
        <strain evidence="3">CBS 892.96</strain>
    </source>
</reference>
<evidence type="ECO:0000256" key="1">
    <source>
        <dbReference type="SAM" id="MobiDB-lite"/>
    </source>
</evidence>
<protein>
    <submittedName>
        <fullName evidence="3">Uncharacterized protein</fullName>
    </submittedName>
</protein>
<gene>
    <name evidence="3" type="ORF">QBC36DRAFT_354022</name>
</gene>
<accession>A0AAN7ABS0</accession>
<feature type="chain" id="PRO_5042961486" evidence="2">
    <location>
        <begin position="22"/>
        <end position="218"/>
    </location>
</feature>
<feature type="region of interest" description="Disordered" evidence="1">
    <location>
        <begin position="22"/>
        <end position="80"/>
    </location>
</feature>
<feature type="compositionally biased region" description="Low complexity" evidence="1">
    <location>
        <begin position="68"/>
        <end position="80"/>
    </location>
</feature>
<feature type="signal peptide" evidence="2">
    <location>
        <begin position="1"/>
        <end position="21"/>
    </location>
</feature>